<evidence type="ECO:0000313" key="4">
    <source>
        <dbReference type="EMBL" id="PWU67102.1"/>
    </source>
</evidence>
<dbReference type="InterPro" id="IPR013549">
    <property type="entry name" value="DUF1731"/>
</dbReference>
<feature type="domain" description="DUF1731" evidence="3">
    <location>
        <begin position="244"/>
        <end position="293"/>
    </location>
</feature>
<evidence type="ECO:0000313" key="5">
    <source>
        <dbReference type="Proteomes" id="UP000245624"/>
    </source>
</evidence>
<dbReference type="AlphaFoldDB" id="A0A317KU89"/>
<dbReference type="RefSeq" id="WP_109985511.1">
    <property type="nucleotide sequence ID" value="NZ_JAJUIE010000052.1"/>
</dbReference>
<evidence type="ECO:0000256" key="1">
    <source>
        <dbReference type="ARBA" id="ARBA00009353"/>
    </source>
</evidence>
<dbReference type="CDD" id="cd05242">
    <property type="entry name" value="SDR_a8"/>
    <property type="match status" value="1"/>
</dbReference>
<dbReference type="Gene3D" id="3.40.50.720">
    <property type="entry name" value="NAD(P)-binding Rossmann-like Domain"/>
    <property type="match status" value="1"/>
</dbReference>
<evidence type="ECO:0000259" key="3">
    <source>
        <dbReference type="Pfam" id="PF08338"/>
    </source>
</evidence>
<dbReference type="PANTHER" id="PTHR11092">
    <property type="entry name" value="SUGAR NUCLEOTIDE EPIMERASE RELATED"/>
    <property type="match status" value="1"/>
</dbReference>
<sequence>MKKKVVITGGSGFIGAYLREKFLDLGYDVAIISRKPPAITWNDQEGMLQALNHAELVINLAGKSVNCRYNEKNKQEILTSRTGTTKLLGDAISKCEHPPKLWINSSTATIYRHAEDKPMTEKDGEIGVGFSVDVAKKWENAFFQFSLPNTRQVALRIAIVLGPDGGVMTPYKNLVTFGLGGIQGNGRQMFSWIHIEDIWNIILFLKDREDLSGIFNCSAPNPIPNYILMKELRRKLNRPLGLPAPAPLLELGAIFIRTETELILKSRWVLPDRLEKAGYSFHYPTIQETLEDIL</sequence>
<dbReference type="InterPro" id="IPR010099">
    <property type="entry name" value="SDR39U1"/>
</dbReference>
<dbReference type="InterPro" id="IPR001509">
    <property type="entry name" value="Epimerase_deHydtase"/>
</dbReference>
<name>A0A317KU89_9BACI</name>
<accession>A0A317KU89</accession>
<dbReference type="Pfam" id="PF08338">
    <property type="entry name" value="DUF1731"/>
    <property type="match status" value="1"/>
</dbReference>
<dbReference type="PANTHER" id="PTHR11092:SF0">
    <property type="entry name" value="EPIMERASE FAMILY PROTEIN SDR39U1"/>
    <property type="match status" value="1"/>
</dbReference>
<comment type="similarity">
    <text evidence="1">Belongs to the NAD(P)-dependent epimerase/dehydratase family. SDR39U1 subfamily.</text>
</comment>
<reference evidence="4 5" key="1">
    <citation type="submission" date="2018-05" db="EMBL/GenBank/DDBJ databases">
        <title>Genomic analysis of Gracilibacillus dipsosauri DD1 reveals novel features of a salt-tolerant amylase.</title>
        <authorList>
            <person name="Deutch C.E."/>
            <person name="Yang S."/>
        </authorList>
    </citation>
    <scope>NUCLEOTIDE SEQUENCE [LARGE SCALE GENOMIC DNA]</scope>
    <source>
        <strain evidence="4 5">DD1</strain>
    </source>
</reference>
<dbReference type="SUPFAM" id="SSF51735">
    <property type="entry name" value="NAD(P)-binding Rossmann-fold domains"/>
    <property type="match status" value="1"/>
</dbReference>
<dbReference type="NCBIfam" id="TIGR01777">
    <property type="entry name" value="yfcH"/>
    <property type="match status" value="1"/>
</dbReference>
<feature type="domain" description="NAD-dependent epimerase/dehydratase" evidence="2">
    <location>
        <begin position="5"/>
        <end position="123"/>
    </location>
</feature>
<dbReference type="Proteomes" id="UP000245624">
    <property type="component" value="Unassembled WGS sequence"/>
</dbReference>
<dbReference type="InterPro" id="IPR036291">
    <property type="entry name" value="NAD(P)-bd_dom_sf"/>
</dbReference>
<protein>
    <submittedName>
        <fullName evidence="4">TIGR01777 family protein</fullName>
    </submittedName>
</protein>
<dbReference type="Pfam" id="PF01370">
    <property type="entry name" value="Epimerase"/>
    <property type="match status" value="1"/>
</dbReference>
<dbReference type="OrthoDB" id="9801773at2"/>
<proteinExistence type="inferred from homology"/>
<dbReference type="EMBL" id="QGTD01000019">
    <property type="protein sequence ID" value="PWU67102.1"/>
    <property type="molecule type" value="Genomic_DNA"/>
</dbReference>
<keyword evidence="5" id="KW-1185">Reference proteome</keyword>
<gene>
    <name evidence="4" type="ORF">DLJ74_17960</name>
</gene>
<comment type="caution">
    <text evidence="4">The sequence shown here is derived from an EMBL/GenBank/DDBJ whole genome shotgun (WGS) entry which is preliminary data.</text>
</comment>
<organism evidence="4 5">
    <name type="scientific">Gracilibacillus dipsosauri</name>
    <dbReference type="NCBI Taxonomy" id="178340"/>
    <lineage>
        <taxon>Bacteria</taxon>
        <taxon>Bacillati</taxon>
        <taxon>Bacillota</taxon>
        <taxon>Bacilli</taxon>
        <taxon>Bacillales</taxon>
        <taxon>Bacillaceae</taxon>
        <taxon>Gracilibacillus</taxon>
    </lineage>
</organism>
<evidence type="ECO:0000259" key="2">
    <source>
        <dbReference type="Pfam" id="PF01370"/>
    </source>
</evidence>